<feature type="region of interest" description="Disordered" evidence="1">
    <location>
        <begin position="1"/>
        <end position="20"/>
    </location>
</feature>
<keyword evidence="3" id="KW-1185">Reference proteome</keyword>
<reference evidence="2 3" key="1">
    <citation type="submission" date="2020-01" db="EMBL/GenBank/DDBJ databases">
        <title>Identification and distribution of gene clusters putatively required for synthesis of sphingolipid metabolism inhibitors in phylogenetically diverse species of the filamentous fungus Fusarium.</title>
        <authorList>
            <person name="Kim H.-S."/>
            <person name="Busman M."/>
            <person name="Brown D.W."/>
            <person name="Divon H."/>
            <person name="Uhlig S."/>
            <person name="Proctor R.H."/>
        </authorList>
    </citation>
    <scope>NUCLEOTIDE SEQUENCE [LARGE SCALE GENOMIC DNA]</scope>
    <source>
        <strain evidence="2 3">NRRL 20459</strain>
    </source>
</reference>
<comment type="caution">
    <text evidence="2">The sequence shown here is derived from an EMBL/GenBank/DDBJ whole genome shotgun (WGS) entry which is preliminary data.</text>
</comment>
<name>A0A8H4KDB9_9HYPO</name>
<sequence>MDTAINTTSDPMRPADPYQGRTTLAYEPTLALYLSSSSIQATALGEEQVHKPHHIASQSLESATRERALPPPPSALRKALPIDQLVTKSTSTEHDHTLS</sequence>
<organism evidence="2 3">
    <name type="scientific">Fusarium albosuccineum</name>
    <dbReference type="NCBI Taxonomy" id="1237068"/>
    <lineage>
        <taxon>Eukaryota</taxon>
        <taxon>Fungi</taxon>
        <taxon>Dikarya</taxon>
        <taxon>Ascomycota</taxon>
        <taxon>Pezizomycotina</taxon>
        <taxon>Sordariomycetes</taxon>
        <taxon>Hypocreomycetidae</taxon>
        <taxon>Hypocreales</taxon>
        <taxon>Nectriaceae</taxon>
        <taxon>Fusarium</taxon>
        <taxon>Fusarium decemcellulare species complex</taxon>
    </lineage>
</organism>
<dbReference type="Proteomes" id="UP000554235">
    <property type="component" value="Unassembled WGS sequence"/>
</dbReference>
<protein>
    <submittedName>
        <fullName evidence="2">Uncharacterized protein</fullName>
    </submittedName>
</protein>
<feature type="compositionally biased region" description="Polar residues" evidence="1">
    <location>
        <begin position="1"/>
        <end position="10"/>
    </location>
</feature>
<dbReference type="EMBL" id="JAADYS010003324">
    <property type="protein sequence ID" value="KAF4448347.1"/>
    <property type="molecule type" value="Genomic_DNA"/>
</dbReference>
<evidence type="ECO:0000256" key="1">
    <source>
        <dbReference type="SAM" id="MobiDB-lite"/>
    </source>
</evidence>
<accession>A0A8H4KDB9</accession>
<feature type="region of interest" description="Disordered" evidence="1">
    <location>
        <begin position="44"/>
        <end position="99"/>
    </location>
</feature>
<dbReference type="AlphaFoldDB" id="A0A8H4KDB9"/>
<evidence type="ECO:0000313" key="2">
    <source>
        <dbReference type="EMBL" id="KAF4448347.1"/>
    </source>
</evidence>
<gene>
    <name evidence="2" type="ORF">FALBO_16814</name>
</gene>
<evidence type="ECO:0000313" key="3">
    <source>
        <dbReference type="Proteomes" id="UP000554235"/>
    </source>
</evidence>
<proteinExistence type="predicted"/>